<evidence type="ECO:0000313" key="2">
    <source>
        <dbReference type="Proteomes" id="UP000326396"/>
    </source>
</evidence>
<comment type="caution">
    <text evidence="1">The sequence shown here is derived from an EMBL/GenBank/DDBJ whole genome shotgun (WGS) entry which is preliminary data.</text>
</comment>
<accession>A0A5N6N061</accession>
<dbReference type="AlphaFoldDB" id="A0A5N6N061"/>
<organism evidence="1 2">
    <name type="scientific">Mikania micrantha</name>
    <name type="common">bitter vine</name>
    <dbReference type="NCBI Taxonomy" id="192012"/>
    <lineage>
        <taxon>Eukaryota</taxon>
        <taxon>Viridiplantae</taxon>
        <taxon>Streptophyta</taxon>
        <taxon>Embryophyta</taxon>
        <taxon>Tracheophyta</taxon>
        <taxon>Spermatophyta</taxon>
        <taxon>Magnoliopsida</taxon>
        <taxon>eudicotyledons</taxon>
        <taxon>Gunneridae</taxon>
        <taxon>Pentapetalae</taxon>
        <taxon>asterids</taxon>
        <taxon>campanulids</taxon>
        <taxon>Asterales</taxon>
        <taxon>Asteraceae</taxon>
        <taxon>Asteroideae</taxon>
        <taxon>Heliantheae alliance</taxon>
        <taxon>Eupatorieae</taxon>
        <taxon>Mikania</taxon>
    </lineage>
</organism>
<name>A0A5N6N061_9ASTR</name>
<sequence>MKILACGFCLAKKREVWLMLFKRMKMSGEGDDWRMRLPTVHGRMGVGDDESFVWVQEWLDFVEYCSRYGGLKVVDGRVFSKPDFRFKREKEDEKMRKMISFKSLFQNFKLTDMFV</sequence>
<keyword evidence="2" id="KW-1185">Reference proteome</keyword>
<reference evidence="1 2" key="1">
    <citation type="submission" date="2019-05" db="EMBL/GenBank/DDBJ databases">
        <title>Mikania micrantha, genome provides insights into the molecular mechanism of rapid growth.</title>
        <authorList>
            <person name="Liu B."/>
        </authorList>
    </citation>
    <scope>NUCLEOTIDE SEQUENCE [LARGE SCALE GENOMIC DNA]</scope>
    <source>
        <strain evidence="1">NLD-2019</strain>
        <tissue evidence="1">Leaf</tissue>
    </source>
</reference>
<dbReference type="Proteomes" id="UP000326396">
    <property type="component" value="Linkage Group LG4"/>
</dbReference>
<protein>
    <submittedName>
        <fullName evidence="1">Uncharacterized protein</fullName>
    </submittedName>
</protein>
<evidence type="ECO:0000313" key="1">
    <source>
        <dbReference type="EMBL" id="KAD4179667.1"/>
    </source>
</evidence>
<dbReference type="EMBL" id="SZYD01000014">
    <property type="protein sequence ID" value="KAD4179667.1"/>
    <property type="molecule type" value="Genomic_DNA"/>
</dbReference>
<gene>
    <name evidence="1" type="ORF">E3N88_28258</name>
</gene>
<proteinExistence type="predicted"/>